<dbReference type="EMBL" id="JBJJXI010000070">
    <property type="protein sequence ID" value="KAL3396609.1"/>
    <property type="molecule type" value="Genomic_DNA"/>
</dbReference>
<keyword evidence="2" id="KW-0479">Metal-binding</keyword>
<keyword evidence="10" id="KW-1185">Reference proteome</keyword>
<dbReference type="PROSITE" id="PS00028">
    <property type="entry name" value="ZINC_FINGER_C2H2_1"/>
    <property type="match status" value="1"/>
</dbReference>
<evidence type="ECO:0000256" key="2">
    <source>
        <dbReference type="ARBA" id="ARBA00022723"/>
    </source>
</evidence>
<protein>
    <recommendedName>
        <fullName evidence="8">C2H2-type domain-containing protein</fullName>
    </recommendedName>
</protein>
<proteinExistence type="predicted"/>
<feature type="domain" description="C2H2-type" evidence="8">
    <location>
        <begin position="341"/>
        <end position="369"/>
    </location>
</feature>
<evidence type="ECO:0000313" key="9">
    <source>
        <dbReference type="EMBL" id="KAL3396609.1"/>
    </source>
</evidence>
<comment type="caution">
    <text evidence="9">The sequence shown here is derived from an EMBL/GenBank/DDBJ whole genome shotgun (WGS) entry which is preliminary data.</text>
</comment>
<accession>A0ABD2WU51</accession>
<dbReference type="Proteomes" id="UP001627154">
    <property type="component" value="Unassembled WGS sequence"/>
</dbReference>
<evidence type="ECO:0000256" key="7">
    <source>
        <dbReference type="PROSITE-ProRule" id="PRU00042"/>
    </source>
</evidence>
<reference evidence="9 10" key="1">
    <citation type="journal article" date="2024" name="bioRxiv">
        <title>A reference genome for Trichogramma kaykai: A tiny desert-dwelling parasitoid wasp with competing sex-ratio distorters.</title>
        <authorList>
            <person name="Culotta J."/>
            <person name="Lindsey A.R."/>
        </authorList>
    </citation>
    <scope>NUCLEOTIDE SEQUENCE [LARGE SCALE GENOMIC DNA]</scope>
    <source>
        <strain evidence="9 10">KSX58</strain>
    </source>
</reference>
<keyword evidence="6" id="KW-0539">Nucleus</keyword>
<evidence type="ECO:0000256" key="6">
    <source>
        <dbReference type="ARBA" id="ARBA00023242"/>
    </source>
</evidence>
<feature type="domain" description="C2H2-type" evidence="8">
    <location>
        <begin position="221"/>
        <end position="250"/>
    </location>
</feature>
<dbReference type="GO" id="GO:0005634">
    <property type="term" value="C:nucleus"/>
    <property type="evidence" value="ECO:0007669"/>
    <property type="project" value="UniProtKB-SubCell"/>
</dbReference>
<sequence length="453" mass="53180">MDYNDIIDIESGNGTTSDFNSLLKNEEIDIDDSHDSDIEIVDIRKNIKIANKINKDCIRRLRMRIREKIRLKHAALATKSSSKEIIDLSDDSNYSDEIPILKKSIRKKLQDDSLKEITLNCPRCNKLDKVFCTTVTAMCPDCNIDMYFICNDCNLKYDSMVALYRHQKWQCENLKNLSKQEQMVKSLLICKCLTCEELITAEPKRSSKRLYCSKCNVRLSFECKICGKAYISYSGAYKHLRKKCQPQEKVYYCDSCSYKTICNVNFTHHIRNEHSDQIDSSELTNKEATDISHHKTFNSNSCETEVQLLQMRKMYCQKCRVMHDYEKRMKKCPNCKGSLLYKCGHCLKEFPRQSPLYRHVRRTHGEMKYVCDVCFKKYSFLGDLNEHVKRCGKKPNYSCNYCSFQTRYNYNLRQHIDKLHNIARKKHSCPDCNVTYKSHLTIMKHLTMGCKSK</sequence>
<evidence type="ECO:0000259" key="8">
    <source>
        <dbReference type="PROSITE" id="PS50157"/>
    </source>
</evidence>
<evidence type="ECO:0000256" key="5">
    <source>
        <dbReference type="ARBA" id="ARBA00022833"/>
    </source>
</evidence>
<dbReference type="SUPFAM" id="SSF57667">
    <property type="entry name" value="beta-beta-alpha zinc fingers"/>
    <property type="match status" value="2"/>
</dbReference>
<dbReference type="GO" id="GO:0008270">
    <property type="term" value="F:zinc ion binding"/>
    <property type="evidence" value="ECO:0007669"/>
    <property type="project" value="UniProtKB-KW"/>
</dbReference>
<dbReference type="InterPro" id="IPR013087">
    <property type="entry name" value="Znf_C2H2_type"/>
</dbReference>
<dbReference type="Gene3D" id="3.30.160.60">
    <property type="entry name" value="Classic Zinc Finger"/>
    <property type="match status" value="3"/>
</dbReference>
<organism evidence="9 10">
    <name type="scientific">Trichogramma kaykai</name>
    <dbReference type="NCBI Taxonomy" id="54128"/>
    <lineage>
        <taxon>Eukaryota</taxon>
        <taxon>Metazoa</taxon>
        <taxon>Ecdysozoa</taxon>
        <taxon>Arthropoda</taxon>
        <taxon>Hexapoda</taxon>
        <taxon>Insecta</taxon>
        <taxon>Pterygota</taxon>
        <taxon>Neoptera</taxon>
        <taxon>Endopterygota</taxon>
        <taxon>Hymenoptera</taxon>
        <taxon>Apocrita</taxon>
        <taxon>Proctotrupomorpha</taxon>
        <taxon>Chalcidoidea</taxon>
        <taxon>Trichogrammatidae</taxon>
        <taxon>Trichogramma</taxon>
    </lineage>
</organism>
<evidence type="ECO:0000313" key="10">
    <source>
        <dbReference type="Proteomes" id="UP001627154"/>
    </source>
</evidence>
<dbReference type="InterPro" id="IPR036236">
    <property type="entry name" value="Znf_C2H2_sf"/>
</dbReference>
<dbReference type="PANTHER" id="PTHR24376">
    <property type="entry name" value="ZINC FINGER PROTEIN"/>
    <property type="match status" value="1"/>
</dbReference>
<dbReference type="PROSITE" id="PS50157">
    <property type="entry name" value="ZINC_FINGER_C2H2_2"/>
    <property type="match status" value="2"/>
</dbReference>
<comment type="subcellular location">
    <subcellularLocation>
        <location evidence="1">Nucleus</location>
    </subcellularLocation>
</comment>
<dbReference type="PANTHER" id="PTHR24376:SF216">
    <property type="entry name" value="ZINC FINGER PROTEIN 420-LIKE"/>
    <property type="match status" value="1"/>
</dbReference>
<dbReference type="SMART" id="SM00355">
    <property type="entry name" value="ZnF_C2H2"/>
    <property type="match status" value="7"/>
</dbReference>
<keyword evidence="4 7" id="KW-0863">Zinc-finger</keyword>
<evidence type="ECO:0000256" key="1">
    <source>
        <dbReference type="ARBA" id="ARBA00004123"/>
    </source>
</evidence>
<keyword evidence="5" id="KW-0862">Zinc</keyword>
<evidence type="ECO:0000256" key="3">
    <source>
        <dbReference type="ARBA" id="ARBA00022737"/>
    </source>
</evidence>
<dbReference type="Pfam" id="PF00096">
    <property type="entry name" value="zf-C2H2"/>
    <property type="match status" value="1"/>
</dbReference>
<dbReference type="AlphaFoldDB" id="A0ABD2WU51"/>
<name>A0ABD2WU51_9HYME</name>
<evidence type="ECO:0000256" key="4">
    <source>
        <dbReference type="ARBA" id="ARBA00022771"/>
    </source>
</evidence>
<keyword evidence="3" id="KW-0677">Repeat</keyword>
<gene>
    <name evidence="9" type="ORF">TKK_009489</name>
</gene>